<evidence type="ECO:0000256" key="1">
    <source>
        <dbReference type="ARBA" id="ARBA00004141"/>
    </source>
</evidence>
<keyword evidence="10" id="KW-1185">Reference proteome</keyword>
<feature type="non-terminal residue" evidence="9">
    <location>
        <position position="1"/>
    </location>
</feature>
<gene>
    <name evidence="9" type="ORF">K432DRAFT_306780</name>
</gene>
<feature type="transmembrane region" description="Helical" evidence="7">
    <location>
        <begin position="62"/>
        <end position="82"/>
    </location>
</feature>
<feature type="compositionally biased region" description="Basic and acidic residues" evidence="6">
    <location>
        <begin position="396"/>
        <end position="405"/>
    </location>
</feature>
<evidence type="ECO:0000313" key="10">
    <source>
        <dbReference type="Proteomes" id="UP000250266"/>
    </source>
</evidence>
<feature type="region of interest" description="Disordered" evidence="6">
    <location>
        <begin position="363"/>
        <end position="405"/>
    </location>
</feature>
<dbReference type="PANTHER" id="PTHR33048:SF8">
    <property type="entry name" value="INTEGRAL MEMBRANE PROTEIN-RELATED"/>
    <property type="match status" value="1"/>
</dbReference>
<accession>A0A8E2JB87</accession>
<dbReference type="Proteomes" id="UP000250266">
    <property type="component" value="Unassembled WGS sequence"/>
</dbReference>
<feature type="region of interest" description="Disordered" evidence="6">
    <location>
        <begin position="281"/>
        <end position="312"/>
    </location>
</feature>
<evidence type="ECO:0000256" key="2">
    <source>
        <dbReference type="ARBA" id="ARBA00022692"/>
    </source>
</evidence>
<protein>
    <recommendedName>
        <fullName evidence="8">Rhodopsin domain-containing protein</fullName>
    </recommendedName>
</protein>
<feature type="transmembrane region" description="Helical" evidence="7">
    <location>
        <begin position="16"/>
        <end position="35"/>
    </location>
</feature>
<sequence>LWAKKAGRNGITLDDYLIVFATICLVGECASGLGYGPPHGMGRHVTAVSAEDLKIFRKGDYVFSHFYDIALASVKLAILAFYYRVFVVPLFQKVVLATAAFVLCWGIAITATLAVVCRPINAFWDDDVKGTCLNLVTFTYFTNISNLVTDIWIFLLPIPVIMRLQLPLHRKLALVGIFSIGLATCVVSAIRVTVVTSHGSPDITWATVPLGAYSVFEPLGGILCTNLPIIWHMFRRARHAILPSSGFKGGSTITQGAPTISSAPSRVSRFARRLGAGTLTSSLRGGTVHDESPNRWLPLPPSSSQVELTREGADGIQRPQPAQFWNSIEGKGWNGGGYGGNDMEEGGIGIAVPMHSIVVEREFRTEVEQKRRSGGGDDGGGSGGGEGGARQGLRKNVVEVRDRKR</sequence>
<organism evidence="9 10">
    <name type="scientific">Lepidopterella palustris CBS 459.81</name>
    <dbReference type="NCBI Taxonomy" id="1314670"/>
    <lineage>
        <taxon>Eukaryota</taxon>
        <taxon>Fungi</taxon>
        <taxon>Dikarya</taxon>
        <taxon>Ascomycota</taxon>
        <taxon>Pezizomycotina</taxon>
        <taxon>Dothideomycetes</taxon>
        <taxon>Pleosporomycetidae</taxon>
        <taxon>Mytilinidiales</taxon>
        <taxon>Argynnaceae</taxon>
        <taxon>Lepidopterella</taxon>
    </lineage>
</organism>
<dbReference type="OrthoDB" id="3529975at2759"/>
<reference evidence="9 10" key="1">
    <citation type="journal article" date="2016" name="Nat. Commun.">
        <title>Ectomycorrhizal ecology is imprinted in the genome of the dominant symbiotic fungus Cenococcum geophilum.</title>
        <authorList>
            <consortium name="DOE Joint Genome Institute"/>
            <person name="Peter M."/>
            <person name="Kohler A."/>
            <person name="Ohm R.A."/>
            <person name="Kuo A."/>
            <person name="Krutzmann J."/>
            <person name="Morin E."/>
            <person name="Arend M."/>
            <person name="Barry K.W."/>
            <person name="Binder M."/>
            <person name="Choi C."/>
            <person name="Clum A."/>
            <person name="Copeland A."/>
            <person name="Grisel N."/>
            <person name="Haridas S."/>
            <person name="Kipfer T."/>
            <person name="LaButti K."/>
            <person name="Lindquist E."/>
            <person name="Lipzen A."/>
            <person name="Maire R."/>
            <person name="Meier B."/>
            <person name="Mihaltcheva S."/>
            <person name="Molinier V."/>
            <person name="Murat C."/>
            <person name="Poggeler S."/>
            <person name="Quandt C.A."/>
            <person name="Sperisen C."/>
            <person name="Tritt A."/>
            <person name="Tisserant E."/>
            <person name="Crous P.W."/>
            <person name="Henrissat B."/>
            <person name="Nehls U."/>
            <person name="Egli S."/>
            <person name="Spatafora J.W."/>
            <person name="Grigoriev I.V."/>
            <person name="Martin F.M."/>
        </authorList>
    </citation>
    <scope>NUCLEOTIDE SEQUENCE [LARGE SCALE GENOMIC DNA]</scope>
    <source>
        <strain evidence="9 10">CBS 459.81</strain>
    </source>
</reference>
<comment type="similarity">
    <text evidence="5">Belongs to the SAT4 family.</text>
</comment>
<evidence type="ECO:0000256" key="5">
    <source>
        <dbReference type="ARBA" id="ARBA00038359"/>
    </source>
</evidence>
<dbReference type="Pfam" id="PF20684">
    <property type="entry name" value="Fung_rhodopsin"/>
    <property type="match status" value="1"/>
</dbReference>
<evidence type="ECO:0000313" key="9">
    <source>
        <dbReference type="EMBL" id="OCK76235.1"/>
    </source>
</evidence>
<proteinExistence type="inferred from homology"/>
<evidence type="ECO:0000259" key="8">
    <source>
        <dbReference type="Pfam" id="PF20684"/>
    </source>
</evidence>
<dbReference type="AlphaFoldDB" id="A0A8E2JB87"/>
<keyword evidence="3 7" id="KW-1133">Transmembrane helix</keyword>
<dbReference type="GO" id="GO:0016020">
    <property type="term" value="C:membrane"/>
    <property type="evidence" value="ECO:0007669"/>
    <property type="project" value="UniProtKB-SubCell"/>
</dbReference>
<dbReference type="InterPro" id="IPR052337">
    <property type="entry name" value="SAT4-like"/>
</dbReference>
<dbReference type="EMBL" id="KV745229">
    <property type="protein sequence ID" value="OCK76235.1"/>
    <property type="molecule type" value="Genomic_DNA"/>
</dbReference>
<keyword evidence="2 7" id="KW-0812">Transmembrane</keyword>
<dbReference type="PANTHER" id="PTHR33048">
    <property type="entry name" value="PTH11-LIKE INTEGRAL MEMBRANE PROTEIN (AFU_ORTHOLOGUE AFUA_5G11245)"/>
    <property type="match status" value="1"/>
</dbReference>
<feature type="domain" description="Rhodopsin" evidence="8">
    <location>
        <begin position="1"/>
        <end position="236"/>
    </location>
</feature>
<feature type="transmembrane region" description="Helical" evidence="7">
    <location>
        <begin position="94"/>
        <end position="116"/>
    </location>
</feature>
<evidence type="ECO:0000256" key="6">
    <source>
        <dbReference type="SAM" id="MobiDB-lite"/>
    </source>
</evidence>
<name>A0A8E2JB87_9PEZI</name>
<feature type="compositionally biased region" description="Gly residues" evidence="6">
    <location>
        <begin position="376"/>
        <end position="390"/>
    </location>
</feature>
<evidence type="ECO:0000256" key="4">
    <source>
        <dbReference type="ARBA" id="ARBA00023136"/>
    </source>
</evidence>
<feature type="transmembrane region" description="Helical" evidence="7">
    <location>
        <begin position="136"/>
        <end position="160"/>
    </location>
</feature>
<feature type="transmembrane region" description="Helical" evidence="7">
    <location>
        <begin position="210"/>
        <end position="231"/>
    </location>
</feature>
<feature type="compositionally biased region" description="Basic and acidic residues" evidence="6">
    <location>
        <begin position="363"/>
        <end position="375"/>
    </location>
</feature>
<evidence type="ECO:0000256" key="7">
    <source>
        <dbReference type="SAM" id="Phobius"/>
    </source>
</evidence>
<dbReference type="InterPro" id="IPR049326">
    <property type="entry name" value="Rhodopsin_dom_fungi"/>
</dbReference>
<evidence type="ECO:0000256" key="3">
    <source>
        <dbReference type="ARBA" id="ARBA00022989"/>
    </source>
</evidence>
<comment type="subcellular location">
    <subcellularLocation>
        <location evidence="1">Membrane</location>
        <topology evidence="1">Multi-pass membrane protein</topology>
    </subcellularLocation>
</comment>
<feature type="transmembrane region" description="Helical" evidence="7">
    <location>
        <begin position="172"/>
        <end position="190"/>
    </location>
</feature>
<keyword evidence="4 7" id="KW-0472">Membrane</keyword>